<feature type="domain" description="SGNH hydrolase-type esterase" evidence="2">
    <location>
        <begin position="35"/>
        <end position="252"/>
    </location>
</feature>
<accession>A0A1I0MN89</accession>
<dbReference type="Proteomes" id="UP000199373">
    <property type="component" value="Unassembled WGS sequence"/>
</dbReference>
<proteinExistence type="predicted"/>
<protein>
    <submittedName>
        <fullName evidence="3">Lysophospholipase L1</fullName>
    </submittedName>
</protein>
<dbReference type="SUPFAM" id="SSF52266">
    <property type="entry name" value="SGNH hydrolase"/>
    <property type="match status" value="1"/>
</dbReference>
<evidence type="ECO:0000313" key="4">
    <source>
        <dbReference type="Proteomes" id="UP000199373"/>
    </source>
</evidence>
<dbReference type="Pfam" id="PF13472">
    <property type="entry name" value="Lipase_GDSL_2"/>
    <property type="match status" value="1"/>
</dbReference>
<dbReference type="PANTHER" id="PTHR30383:SF5">
    <property type="entry name" value="SGNH HYDROLASE-TYPE ESTERASE DOMAIN-CONTAINING PROTEIN"/>
    <property type="match status" value="1"/>
</dbReference>
<evidence type="ECO:0000313" key="3">
    <source>
        <dbReference type="EMBL" id="SEV89150.1"/>
    </source>
</evidence>
<dbReference type="PANTHER" id="PTHR30383">
    <property type="entry name" value="THIOESTERASE 1/PROTEASE 1/LYSOPHOSPHOLIPASE L1"/>
    <property type="match status" value="1"/>
</dbReference>
<dbReference type="InterPro" id="IPR013830">
    <property type="entry name" value="SGNH_hydro"/>
</dbReference>
<gene>
    <name evidence="3" type="ORF">SAMN04487850_0767</name>
</gene>
<dbReference type="Gene3D" id="3.40.50.1110">
    <property type="entry name" value="SGNH hydrolase"/>
    <property type="match status" value="1"/>
</dbReference>
<evidence type="ECO:0000256" key="1">
    <source>
        <dbReference type="SAM" id="SignalP"/>
    </source>
</evidence>
<dbReference type="AlphaFoldDB" id="A0A1I0MN89"/>
<keyword evidence="1" id="KW-0732">Signal</keyword>
<organism evidence="3 4">
    <name type="scientific">Prevotella aff. ruminicola Tc2-24</name>
    <dbReference type="NCBI Taxonomy" id="81582"/>
    <lineage>
        <taxon>Bacteria</taxon>
        <taxon>Pseudomonadati</taxon>
        <taxon>Bacteroidota</taxon>
        <taxon>Bacteroidia</taxon>
        <taxon>Bacteroidales</taxon>
        <taxon>Prevotellaceae</taxon>
        <taxon>Prevotella</taxon>
    </lineage>
</organism>
<dbReference type="EMBL" id="FOIQ01000001">
    <property type="protein sequence ID" value="SEV89150.1"/>
    <property type="molecule type" value="Genomic_DNA"/>
</dbReference>
<dbReference type="InterPro" id="IPR036514">
    <property type="entry name" value="SGNH_hydro_sf"/>
</dbReference>
<keyword evidence="4" id="KW-1185">Reference proteome</keyword>
<reference evidence="3 4" key="1">
    <citation type="submission" date="2016-10" db="EMBL/GenBank/DDBJ databases">
        <authorList>
            <person name="de Groot N.N."/>
        </authorList>
    </citation>
    <scope>NUCLEOTIDE SEQUENCE [LARGE SCALE GENOMIC DNA]</scope>
    <source>
        <strain evidence="3 4">TC2-24</strain>
    </source>
</reference>
<sequence length="267" mass="30947">MKRLLTVLFVLVLTMPAMAQHMISHPWQGKRVAYFGDSITDPSNSGSKKKYWGFLNDWLQIEPYVYGISGREWNDIPAQTDRLKAEHADEVDAILIFIGTNDYNTGIPIGEWFVEKDEQVMAGIHEAKRLVNRRHRYPVMADSTYRGRINKALDYVKRSYPSKQIVLLTPIHRAEFYANTYNWQPREDYTNKCGEYIDAYVQSVKEAGNIWAVPVIDLNALCGLYPLMDEQTLFFKNAENDRLHPNDEGHRRMALTIMQQLLSLPVF</sequence>
<feature type="signal peptide" evidence="1">
    <location>
        <begin position="1"/>
        <end position="19"/>
    </location>
</feature>
<dbReference type="CDD" id="cd00229">
    <property type="entry name" value="SGNH_hydrolase"/>
    <property type="match status" value="1"/>
</dbReference>
<feature type="chain" id="PRO_5011571685" evidence="1">
    <location>
        <begin position="20"/>
        <end position="267"/>
    </location>
</feature>
<dbReference type="InterPro" id="IPR051532">
    <property type="entry name" value="Ester_Hydrolysis_Enzymes"/>
</dbReference>
<dbReference type="GO" id="GO:0004622">
    <property type="term" value="F:phosphatidylcholine lysophospholipase activity"/>
    <property type="evidence" value="ECO:0007669"/>
    <property type="project" value="TreeGrafter"/>
</dbReference>
<evidence type="ECO:0000259" key="2">
    <source>
        <dbReference type="Pfam" id="PF13472"/>
    </source>
</evidence>
<name>A0A1I0MN89_9BACT</name>